<dbReference type="KEGG" id="ssam:E3D00_09360"/>
<evidence type="ECO:0000313" key="3">
    <source>
        <dbReference type="Proteomes" id="UP000316313"/>
    </source>
</evidence>
<gene>
    <name evidence="2" type="primary">cobN</name>
    <name evidence="2" type="ORF">E3D00_09360</name>
</gene>
<evidence type="ECO:0000259" key="1">
    <source>
        <dbReference type="Pfam" id="PF02514"/>
    </source>
</evidence>
<name>A0A4Y6UJF2_9PROT</name>
<protein>
    <submittedName>
        <fullName evidence="2">Cobaltochelatase subunit CobN</fullName>
        <ecNumber evidence="2">6.6.1.2</ecNumber>
    </submittedName>
</protein>
<dbReference type="EMBL" id="CP038141">
    <property type="protein sequence ID" value="QDH17749.1"/>
    <property type="molecule type" value="Genomic_DNA"/>
</dbReference>
<proteinExistence type="predicted"/>
<dbReference type="GO" id="GO:0051116">
    <property type="term" value="F:cobaltochelatase activity"/>
    <property type="evidence" value="ECO:0007669"/>
    <property type="project" value="UniProtKB-EC"/>
</dbReference>
<dbReference type="OrthoDB" id="9757976at2"/>
<dbReference type="RefSeq" id="WP_141461996.1">
    <property type="nucleotide sequence ID" value="NZ_CP038141.1"/>
</dbReference>
<organism evidence="2 3">
    <name type="scientific">Swingsia samuiensis</name>
    <dbReference type="NCBI Taxonomy" id="1293412"/>
    <lineage>
        <taxon>Bacteria</taxon>
        <taxon>Pseudomonadati</taxon>
        <taxon>Pseudomonadota</taxon>
        <taxon>Alphaproteobacteria</taxon>
        <taxon>Acetobacterales</taxon>
        <taxon>Acetobacteraceae</taxon>
        <taxon>Swingsia</taxon>
    </lineage>
</organism>
<dbReference type="NCBIfam" id="NF008973">
    <property type="entry name" value="PRK12321.1"/>
    <property type="match status" value="1"/>
</dbReference>
<accession>A0A4Y6UJF2</accession>
<sequence length="1123" mass="123154">MHLLVRERHGIDDQEIAEDLGHEPTDIVFLSFSDSDLLALDRAYEALSLKPDREGYFSFRSVNLARLRHPMSVDLYLEQTLEKAHCVVVRLLGGVDYWKYGAEELRNCSKIHSIPLALLPGDAREDLRLEAWSNIDPDFYTHLRNFLREGGPYNAVGALKFMAFLAGKGPLPLERPKPLPVAGVYRQSAAKKLFSACIVFYRAHLLSADVKAIDALSDALENANFSVDVVYVASLKNPDVITWVTERLNQKKPDIIVNATFFSAQGENGAGSPYDATGVPVIQVLQPTSTYKAWEESTRGLSQSDLAMQVALPELDGRILSAPISFKSEVEAGGSAQHIPYGEGIKLVVQQALGWVRLKHTASSDKRLAVILSDYPGAEGQIAHAVGLDTFSSLLSILYALKDDGYDCGDLDTLTKEDLIKTVCNENVQNISWSVEEYKKEFQALPISVQANILDAWGSPEDDTDIINDYFQLNYWTSGKILIAIQPDRGSAQDRKIQYHDPDVPPRHAYVAFYMWLRRAYHADALVHLGTHGTLEWLPGKAVALSEACMPLLLRGGLPVLYPFIVNNPGEAAAAKRRLGAITIGHMTPPVMKAGLDEGMVKLEQLIEEFAEADGLDRRRGTILRRQILEKASSMGVLAESGVKAGEGDEAEALARLDAYLCDVKDLQIRDGLHVFGQAAPKVTQLAENMASIAGVPTSAVNNILQKCGEAEMKALLDGLSGRFVSSGPSGAPTRGRLDVLPTGRNLYTMDPRAVPTASALELARVQANQLLLRHLQEEGEPLSAIVIDVWGASTLRTGGEDLALALLLMGVTPTWDTSSGRVSGVEVIPLAALDRPRVDVTLRISGLFRDAFPAQIALFDQAVQAIASRDETEEWNPLAASLAGLSEDERKLQSVRIFGSAPGTYGTGIEENLARGAWQERSELGQAYLAHNDWMYGGGREGHRSRVMLEQQLKKAEAILHVQDHAEVDILEGPDMAASEGGLAVAAMALGAKPSLWHGDTSQIDTPRLREMEKEVARIVRGRLANPKWIEGMRQHDYRGAAEIARGVEGLCAFAAVLPARFDQQFDLVFDATLGDEVCDEFLLSNNPQAHEAIRLRFCDMIHRGLWQPKRNSALAMLEDKK</sequence>
<dbReference type="AlphaFoldDB" id="A0A4Y6UJF2"/>
<dbReference type="EC" id="6.6.1.2" evidence="2"/>
<dbReference type="CDD" id="cd10150">
    <property type="entry name" value="CobN_like"/>
    <property type="match status" value="1"/>
</dbReference>
<evidence type="ECO:0000313" key="2">
    <source>
        <dbReference type="EMBL" id="QDH17749.1"/>
    </source>
</evidence>
<dbReference type="PANTHER" id="PTHR44119">
    <property type="entry name" value="MAGNESIUM-CHELATASE SUBUNIT CHLH, CHLOROPLASTIC"/>
    <property type="match status" value="1"/>
</dbReference>
<keyword evidence="2" id="KW-0436">Ligase</keyword>
<feature type="domain" description="CobN/magnesium chelatase" evidence="1">
    <location>
        <begin position="145"/>
        <end position="707"/>
    </location>
</feature>
<dbReference type="InterPro" id="IPR003672">
    <property type="entry name" value="CobN/Mg_chltase"/>
</dbReference>
<keyword evidence="3" id="KW-1185">Reference proteome</keyword>
<dbReference type="Pfam" id="PF02514">
    <property type="entry name" value="CobN-Mg_chel"/>
    <property type="match status" value="1"/>
</dbReference>
<dbReference type="PANTHER" id="PTHR44119:SF4">
    <property type="entry name" value="AEROBIC COBALTOCHELATASE SUBUNIT COBN"/>
    <property type="match status" value="1"/>
</dbReference>
<reference evidence="2 3" key="1">
    <citation type="submission" date="2019-03" db="EMBL/GenBank/DDBJ databases">
        <title>The complete genome sequence of Swingsia samuiensis NBRC107927(T).</title>
        <authorList>
            <person name="Chua K.-O."/>
            <person name="Chan K.-G."/>
            <person name="See-Too W.-S."/>
        </authorList>
    </citation>
    <scope>NUCLEOTIDE SEQUENCE [LARGE SCALE GENOMIC DNA]</scope>
    <source>
        <strain evidence="2 3">AH83</strain>
    </source>
</reference>
<dbReference type="Proteomes" id="UP000316313">
    <property type="component" value="Chromosome"/>
</dbReference>